<dbReference type="PANTHER" id="PTHR23513:SF6">
    <property type="entry name" value="MAJOR FACILITATOR SUPERFAMILY ASSOCIATED DOMAIN-CONTAINING PROTEIN"/>
    <property type="match status" value="1"/>
</dbReference>
<proteinExistence type="predicted"/>
<feature type="transmembrane region" description="Helical" evidence="7">
    <location>
        <begin position="390"/>
        <end position="409"/>
    </location>
</feature>
<dbReference type="InterPro" id="IPR036259">
    <property type="entry name" value="MFS_trans_sf"/>
</dbReference>
<comment type="subcellular location">
    <subcellularLocation>
        <location evidence="1">Cell membrane</location>
        <topology evidence="1">Multi-pass membrane protein</topology>
    </subcellularLocation>
</comment>
<keyword evidence="5 7" id="KW-1133">Transmembrane helix</keyword>
<feature type="transmembrane region" description="Helical" evidence="7">
    <location>
        <begin position="267"/>
        <end position="287"/>
    </location>
</feature>
<dbReference type="InterPro" id="IPR011701">
    <property type="entry name" value="MFS"/>
</dbReference>
<dbReference type="InterPro" id="IPR020846">
    <property type="entry name" value="MFS_dom"/>
</dbReference>
<evidence type="ECO:0000259" key="8">
    <source>
        <dbReference type="PROSITE" id="PS50850"/>
    </source>
</evidence>
<keyword evidence="3" id="KW-1003">Cell membrane</keyword>
<dbReference type="AlphaFoldDB" id="A0A0V8J822"/>
<gene>
    <name evidence="9" type="ORF">AS030_10515</name>
</gene>
<dbReference type="Gene3D" id="1.20.1250.20">
    <property type="entry name" value="MFS general substrate transporter like domains"/>
    <property type="match status" value="2"/>
</dbReference>
<accession>A0A0V8J822</accession>
<sequence>MSRGGNKMDGLLGKLGMDRKMALGYFGVLIFMMGDGLELGWLSSYFTDHGLSVQQSALVFSVYGFAVAVAAWLSGVLAEVLGPRKAMMLGLSLFVAGTLVFLTFGITSMNLAIILPTYALRGLGYPLFAYSFLVWVTYYAPSDKLGTAVGWFWFAFSGGLNVLGAYYSSFALPVLGEMKTLWSALIFVLLGATVAIFLNKDKNHSKKFENKSEAIKYLLKGVTIAFENPKIGMGGIVRTINTSAAYGFVVFMPAFMMDLGFTRSEWLQIYGSLWTSNIIFNLIFGIVGDKLGWRNTVMWFGGVGCAVFTAAFYYVPLAAGPNYFVATAVAACYGACLAGFVPLSALIPSLAPENRGAAMSILNLGAGLSTFVGPAIVGAFIGLVDTVGVIWIYTGLYLISAVLMKFVTLSKKEAEEAERVSQEEFQNVQKA</sequence>
<organism evidence="9 10">
    <name type="scientific">Fictibacillus enclensis</name>
    <dbReference type="NCBI Taxonomy" id="1017270"/>
    <lineage>
        <taxon>Bacteria</taxon>
        <taxon>Bacillati</taxon>
        <taxon>Bacillota</taxon>
        <taxon>Bacilli</taxon>
        <taxon>Bacillales</taxon>
        <taxon>Fictibacillaceae</taxon>
        <taxon>Fictibacillus</taxon>
    </lineage>
</organism>
<evidence type="ECO:0000256" key="3">
    <source>
        <dbReference type="ARBA" id="ARBA00022475"/>
    </source>
</evidence>
<feature type="transmembrane region" description="Helical" evidence="7">
    <location>
        <begin position="180"/>
        <end position="198"/>
    </location>
</feature>
<evidence type="ECO:0000256" key="2">
    <source>
        <dbReference type="ARBA" id="ARBA00022448"/>
    </source>
</evidence>
<dbReference type="CDD" id="cd17337">
    <property type="entry name" value="MFS_CsbX"/>
    <property type="match status" value="1"/>
</dbReference>
<comment type="caution">
    <text evidence="9">The sequence shown here is derived from an EMBL/GenBank/DDBJ whole genome shotgun (WGS) entry which is preliminary data.</text>
</comment>
<feature type="domain" description="Major facilitator superfamily (MFS) profile" evidence="8">
    <location>
        <begin position="20"/>
        <end position="412"/>
    </location>
</feature>
<evidence type="ECO:0000256" key="6">
    <source>
        <dbReference type="ARBA" id="ARBA00023136"/>
    </source>
</evidence>
<evidence type="ECO:0000313" key="10">
    <source>
        <dbReference type="Proteomes" id="UP000054099"/>
    </source>
</evidence>
<dbReference type="Pfam" id="PF07690">
    <property type="entry name" value="MFS_1"/>
    <property type="match status" value="2"/>
</dbReference>
<dbReference type="GO" id="GO:0005886">
    <property type="term" value="C:plasma membrane"/>
    <property type="evidence" value="ECO:0007669"/>
    <property type="project" value="UniProtKB-SubCell"/>
</dbReference>
<dbReference type="PROSITE" id="PS50850">
    <property type="entry name" value="MFS"/>
    <property type="match status" value="1"/>
</dbReference>
<feature type="transmembrane region" description="Helical" evidence="7">
    <location>
        <begin position="148"/>
        <end position="168"/>
    </location>
</feature>
<keyword evidence="10" id="KW-1185">Reference proteome</keyword>
<evidence type="ECO:0000313" key="9">
    <source>
        <dbReference type="EMBL" id="KSU83020.1"/>
    </source>
</evidence>
<feature type="transmembrane region" description="Helical" evidence="7">
    <location>
        <begin position="323"/>
        <end position="347"/>
    </location>
</feature>
<evidence type="ECO:0000256" key="1">
    <source>
        <dbReference type="ARBA" id="ARBA00004651"/>
    </source>
</evidence>
<feature type="transmembrane region" description="Helical" evidence="7">
    <location>
        <begin position="123"/>
        <end position="141"/>
    </location>
</feature>
<dbReference type="Proteomes" id="UP000054099">
    <property type="component" value="Unassembled WGS sequence"/>
</dbReference>
<feature type="transmembrane region" description="Helical" evidence="7">
    <location>
        <begin position="93"/>
        <end position="117"/>
    </location>
</feature>
<feature type="transmembrane region" description="Helical" evidence="7">
    <location>
        <begin position="299"/>
        <end position="317"/>
    </location>
</feature>
<dbReference type="SUPFAM" id="SSF103473">
    <property type="entry name" value="MFS general substrate transporter"/>
    <property type="match status" value="1"/>
</dbReference>
<keyword evidence="2" id="KW-0813">Transport</keyword>
<dbReference type="OrthoDB" id="3522477at2"/>
<feature type="transmembrane region" description="Helical" evidence="7">
    <location>
        <begin position="243"/>
        <end position="261"/>
    </location>
</feature>
<reference evidence="9 10" key="1">
    <citation type="journal article" date="2014" name="Antonie Van Leeuwenhoek">
        <title>Fictibacillus enclensis sp. nov., isolated from marine sediment.</title>
        <authorList>
            <person name="Dastager S.G."/>
            <person name="Mawlankar R."/>
            <person name="Srinivasan K."/>
            <person name="Tang S.K."/>
            <person name="Lee J.C."/>
            <person name="Ramana V.V."/>
            <person name="Shouche Y.S."/>
        </authorList>
    </citation>
    <scope>NUCLEOTIDE SEQUENCE [LARGE SCALE GENOMIC DNA]</scope>
    <source>
        <strain evidence="9 10">NIO-1003</strain>
    </source>
</reference>
<name>A0A0V8J822_9BACL</name>
<protein>
    <submittedName>
        <fullName evidence="9">Alpha-ketoglutarate permease</fullName>
    </submittedName>
</protein>
<feature type="transmembrane region" description="Helical" evidence="7">
    <location>
        <begin position="21"/>
        <end position="42"/>
    </location>
</feature>
<feature type="transmembrane region" description="Helical" evidence="7">
    <location>
        <begin position="62"/>
        <end position="81"/>
    </location>
</feature>
<evidence type="ECO:0000256" key="4">
    <source>
        <dbReference type="ARBA" id="ARBA00022692"/>
    </source>
</evidence>
<dbReference type="NCBIfam" id="TIGR00897">
    <property type="entry name" value="2A0118"/>
    <property type="match status" value="1"/>
</dbReference>
<keyword evidence="6 7" id="KW-0472">Membrane</keyword>
<dbReference type="PANTHER" id="PTHR23513">
    <property type="entry name" value="INTEGRAL MEMBRANE EFFLUX PROTEIN-RELATED"/>
    <property type="match status" value="1"/>
</dbReference>
<dbReference type="EMBL" id="LNQN01000002">
    <property type="protein sequence ID" value="KSU83020.1"/>
    <property type="molecule type" value="Genomic_DNA"/>
</dbReference>
<feature type="transmembrane region" description="Helical" evidence="7">
    <location>
        <begin position="359"/>
        <end position="384"/>
    </location>
</feature>
<dbReference type="GO" id="GO:0022857">
    <property type="term" value="F:transmembrane transporter activity"/>
    <property type="evidence" value="ECO:0007669"/>
    <property type="project" value="InterPro"/>
</dbReference>
<evidence type="ECO:0000256" key="7">
    <source>
        <dbReference type="SAM" id="Phobius"/>
    </source>
</evidence>
<dbReference type="InterPro" id="IPR004748">
    <property type="entry name" value="Polyol_permease-like"/>
</dbReference>
<evidence type="ECO:0000256" key="5">
    <source>
        <dbReference type="ARBA" id="ARBA00022989"/>
    </source>
</evidence>
<keyword evidence="4 7" id="KW-0812">Transmembrane</keyword>